<dbReference type="Pfam" id="PF15047">
    <property type="entry name" value="DUF4533"/>
    <property type="match status" value="1"/>
</dbReference>
<dbReference type="PANTHER" id="PTHR35972">
    <property type="entry name" value="SINGLE-PASS MEMBRANE AND COILED-COIL DOMAIN-CONTAINING PROTEIN 3"/>
    <property type="match status" value="1"/>
</dbReference>
<feature type="transmembrane region" description="Helical" evidence="1">
    <location>
        <begin position="194"/>
        <end position="218"/>
    </location>
</feature>
<dbReference type="Proteomes" id="UP000316079">
    <property type="component" value="Unassembled WGS sequence"/>
</dbReference>
<dbReference type="EMBL" id="SRMA01026269">
    <property type="protein sequence ID" value="TRY85599.1"/>
    <property type="molecule type" value="Genomic_DNA"/>
</dbReference>
<organism evidence="2 3">
    <name type="scientific">Danionella cerebrum</name>
    <dbReference type="NCBI Taxonomy" id="2873325"/>
    <lineage>
        <taxon>Eukaryota</taxon>
        <taxon>Metazoa</taxon>
        <taxon>Chordata</taxon>
        <taxon>Craniata</taxon>
        <taxon>Vertebrata</taxon>
        <taxon>Euteleostomi</taxon>
        <taxon>Actinopterygii</taxon>
        <taxon>Neopterygii</taxon>
        <taxon>Teleostei</taxon>
        <taxon>Ostariophysi</taxon>
        <taxon>Cypriniformes</taxon>
        <taxon>Danionidae</taxon>
        <taxon>Danioninae</taxon>
        <taxon>Danionella</taxon>
    </lineage>
</organism>
<evidence type="ECO:0000256" key="1">
    <source>
        <dbReference type="SAM" id="Phobius"/>
    </source>
</evidence>
<evidence type="ECO:0008006" key="4">
    <source>
        <dbReference type="Google" id="ProtNLM"/>
    </source>
</evidence>
<keyword evidence="1" id="KW-0812">Transmembrane</keyword>
<proteinExistence type="predicted"/>
<accession>A0A553Q6N8</accession>
<keyword evidence="1" id="KW-1133">Transmembrane helix</keyword>
<protein>
    <recommendedName>
        <fullName evidence="4">Single-pass membrane and coiled-coil domain-containing protein 3</fullName>
    </recommendedName>
</protein>
<keyword evidence="1" id="KW-0472">Membrane</keyword>
<comment type="caution">
    <text evidence="2">The sequence shown here is derived from an EMBL/GenBank/DDBJ whole genome shotgun (WGS) entry which is preliminary data.</text>
</comment>
<reference evidence="2 3" key="1">
    <citation type="journal article" date="2019" name="Sci. Data">
        <title>Hybrid genome assembly and annotation of Danionella translucida.</title>
        <authorList>
            <person name="Kadobianskyi M."/>
            <person name="Schulze L."/>
            <person name="Schuelke M."/>
            <person name="Judkewitz B."/>
        </authorList>
    </citation>
    <scope>NUCLEOTIDE SEQUENCE [LARGE SCALE GENOMIC DNA]</scope>
    <source>
        <strain evidence="2 3">Bolton</strain>
    </source>
</reference>
<evidence type="ECO:0000313" key="2">
    <source>
        <dbReference type="EMBL" id="TRY85599.1"/>
    </source>
</evidence>
<dbReference type="OrthoDB" id="6112619at2759"/>
<evidence type="ECO:0000313" key="3">
    <source>
        <dbReference type="Proteomes" id="UP000316079"/>
    </source>
</evidence>
<dbReference type="InterPro" id="IPR040004">
    <property type="entry name" value="SMCO3"/>
</dbReference>
<dbReference type="InterPro" id="IPR027895">
    <property type="entry name" value="DUF4533"/>
</dbReference>
<sequence length="268" mass="30107">MLVYKSLLRPPSHHQTIAEAQEKQLLSRSSGNSRLCKMWSDIFYPGNPGRRENVIRKSQRLHDLMSNNFKATNDLIATVNRHLNLRLCPITLDNDASIKQNCELMTQCIQGIQTHLEKIDKELQEKMDPDLYDKIKKYSPKNVSRQDLQKISKAFNGICGIATLGGIVLIGVFIKQGVILANITSTFLKFAGGVAASVGLGVLLMGVDMIVEAIVGAIERKHLETALHEYETALNELEPVSDNYQKNIHYIMFKIEEIEKSDECCCCS</sequence>
<keyword evidence="3" id="KW-1185">Reference proteome</keyword>
<gene>
    <name evidence="2" type="ORF">DNTS_010173</name>
</gene>
<name>A0A553Q6N8_9TELE</name>
<feature type="transmembrane region" description="Helical" evidence="1">
    <location>
        <begin position="154"/>
        <end position="174"/>
    </location>
</feature>
<dbReference type="AlphaFoldDB" id="A0A553Q6N8"/>
<dbReference type="PANTHER" id="PTHR35972:SF1">
    <property type="entry name" value="SINGLE-PASS MEMBRANE AND COILED-COIL DOMAIN-CONTAINING PROTEIN 3"/>
    <property type="match status" value="1"/>
</dbReference>